<proteinExistence type="predicted"/>
<reference evidence="2" key="1">
    <citation type="submission" date="2016-08" db="EMBL/GenBank/DDBJ databases">
        <authorList>
            <person name="Seilhamer J.J."/>
        </authorList>
    </citation>
    <scope>NUCLEOTIDE SEQUENCE</scope>
    <source>
        <strain evidence="2">86</strain>
    </source>
</reference>
<keyword evidence="1" id="KW-1277">Toxin-antitoxin system</keyword>
<organism evidence="2">
    <name type="scientific">uncultured Pleomorphomonas sp</name>
    <dbReference type="NCBI Taxonomy" id="442121"/>
    <lineage>
        <taxon>Bacteria</taxon>
        <taxon>Pseudomonadati</taxon>
        <taxon>Pseudomonadota</taxon>
        <taxon>Alphaproteobacteria</taxon>
        <taxon>Hyphomicrobiales</taxon>
        <taxon>Pleomorphomonadaceae</taxon>
        <taxon>Pleomorphomonas</taxon>
        <taxon>environmental samples</taxon>
    </lineage>
</organism>
<evidence type="ECO:0008006" key="3">
    <source>
        <dbReference type="Google" id="ProtNLM"/>
    </source>
</evidence>
<dbReference type="EMBL" id="FMJD01000002">
    <property type="protein sequence ID" value="SCM72368.1"/>
    <property type="molecule type" value="Genomic_DNA"/>
</dbReference>
<dbReference type="InterPro" id="IPR035093">
    <property type="entry name" value="RelE/ParE_toxin_dom_sf"/>
</dbReference>
<dbReference type="RefSeq" id="WP_288199266.1">
    <property type="nucleotide sequence ID" value="NZ_LT608334.1"/>
</dbReference>
<accession>A0A212L4B4</accession>
<protein>
    <recommendedName>
        <fullName evidence="3">Plasmid stabilization system</fullName>
    </recommendedName>
</protein>
<sequence length="101" mass="11620">MKQYRVRLSDEAAADLAHIYRFVLRKSASSITARDYVGRIHAFLAGFEVFPERGTLRDNIREGLRIVGFERRVSVAFIVEDTEVVVLRVLYAGQQFERGED</sequence>
<dbReference type="Gene3D" id="3.30.2310.20">
    <property type="entry name" value="RelE-like"/>
    <property type="match status" value="1"/>
</dbReference>
<evidence type="ECO:0000313" key="2">
    <source>
        <dbReference type="EMBL" id="SCM72368.1"/>
    </source>
</evidence>
<evidence type="ECO:0000256" key="1">
    <source>
        <dbReference type="ARBA" id="ARBA00022649"/>
    </source>
</evidence>
<gene>
    <name evidence="2" type="ORF">KL86PLE_100565</name>
</gene>
<name>A0A212L4B4_9HYPH</name>
<dbReference type="Pfam" id="PF05016">
    <property type="entry name" value="ParE_toxin"/>
    <property type="match status" value="1"/>
</dbReference>
<dbReference type="InterPro" id="IPR007712">
    <property type="entry name" value="RelE/ParE_toxin"/>
</dbReference>
<dbReference type="AlphaFoldDB" id="A0A212L4B4"/>